<keyword evidence="1" id="KW-0472">Membrane</keyword>
<proteinExistence type="predicted"/>
<dbReference type="AlphaFoldDB" id="Q10Z35"/>
<evidence type="ECO:0000313" key="2">
    <source>
        <dbReference type="EMBL" id="ABG52489.1"/>
    </source>
</evidence>
<accession>Q10Z35</accession>
<keyword evidence="1" id="KW-0812">Transmembrane</keyword>
<gene>
    <name evidence="2" type="ordered locus">Tery_3388</name>
</gene>
<protein>
    <submittedName>
        <fullName evidence="2">Uncharacterized protein</fullName>
    </submittedName>
</protein>
<dbReference type="InterPro" id="IPR021515">
    <property type="entry name" value="DUF3177"/>
</dbReference>
<evidence type="ECO:0000256" key="1">
    <source>
        <dbReference type="SAM" id="Phobius"/>
    </source>
</evidence>
<dbReference type="RefSeq" id="WP_011612834.1">
    <property type="nucleotide sequence ID" value="NC_008312.1"/>
</dbReference>
<sequence length="206" mass="23800">MLNFLPLAITSGLKTLIWMDYRLAVLFTVVIPLFLLIWAFVKKSEAIQNLLIIYWRVASLLAISLYLMIAAVPISFLTSLIARFLIPISLWFWVDLNEEIRDLRNSPLKASLTSWRWACTTYNLLGIILQIPFVVCGFKSHNQLLSDPSCRVWLDPPWLFKQIFHPDWPPEFIGFLGFSGLVIYTIFLSYFILVKLQRQGRSATGN</sequence>
<dbReference type="Pfam" id="PF11375">
    <property type="entry name" value="DUF3177"/>
    <property type="match status" value="1"/>
</dbReference>
<reference evidence="2" key="1">
    <citation type="submission" date="2006-06" db="EMBL/GenBank/DDBJ databases">
        <title>Complete sequence of Trichodesmium erythraeum IMS101.</title>
        <authorList>
            <consortium name="US DOE Joint Genome Institute"/>
            <person name="Copeland A."/>
            <person name="Lucas S."/>
            <person name="Lapidus A."/>
            <person name="Barry K."/>
            <person name="Detter J.C."/>
            <person name="Glavina del Rio T."/>
            <person name="Hammon N."/>
            <person name="Israni S."/>
            <person name="Dalin E."/>
            <person name="Tice H."/>
            <person name="Pitluck S."/>
            <person name="Kiss H."/>
            <person name="Munk A.C."/>
            <person name="Brettin T."/>
            <person name="Bruce D."/>
            <person name="Han C."/>
            <person name="Tapia R."/>
            <person name="Gilna P."/>
            <person name="Schmutz J."/>
            <person name="Larimer F."/>
            <person name="Land M."/>
            <person name="Hauser L."/>
            <person name="Kyrpides N."/>
            <person name="Kim E."/>
            <person name="Richardson P."/>
        </authorList>
    </citation>
    <scope>NUCLEOTIDE SEQUENCE [LARGE SCALE GENOMIC DNA]</scope>
    <source>
        <strain evidence="2">IMS101</strain>
    </source>
</reference>
<feature type="transmembrane region" description="Helical" evidence="1">
    <location>
        <begin position="53"/>
        <end position="70"/>
    </location>
</feature>
<organism evidence="2">
    <name type="scientific">Trichodesmium erythraeum (strain IMS101)</name>
    <dbReference type="NCBI Taxonomy" id="203124"/>
    <lineage>
        <taxon>Bacteria</taxon>
        <taxon>Bacillati</taxon>
        <taxon>Cyanobacteriota</taxon>
        <taxon>Cyanophyceae</taxon>
        <taxon>Oscillatoriophycideae</taxon>
        <taxon>Oscillatoriales</taxon>
        <taxon>Microcoleaceae</taxon>
        <taxon>Trichodesmium</taxon>
    </lineage>
</organism>
<feature type="transmembrane region" description="Helical" evidence="1">
    <location>
        <begin position="76"/>
        <end position="94"/>
    </location>
</feature>
<dbReference type="HOGENOM" id="CLU_093159_0_0_3"/>
<dbReference type="eggNOG" id="ENOG502ZC57">
    <property type="taxonomic scope" value="Bacteria"/>
</dbReference>
<keyword evidence="1" id="KW-1133">Transmembrane helix</keyword>
<feature type="transmembrane region" description="Helical" evidence="1">
    <location>
        <begin position="21"/>
        <end position="41"/>
    </location>
</feature>
<feature type="transmembrane region" description="Helical" evidence="1">
    <location>
        <begin position="115"/>
        <end position="135"/>
    </location>
</feature>
<name>Q10Z35_TRIEI</name>
<dbReference type="EMBL" id="CP000393">
    <property type="protein sequence ID" value="ABG52489.1"/>
    <property type="molecule type" value="Genomic_DNA"/>
</dbReference>
<dbReference type="STRING" id="203124.Tery_3388"/>
<dbReference type="KEGG" id="ter:Tery_3388"/>
<feature type="transmembrane region" description="Helical" evidence="1">
    <location>
        <begin position="172"/>
        <end position="193"/>
    </location>
</feature>